<dbReference type="Pfam" id="PF01668">
    <property type="entry name" value="SmpB"/>
    <property type="match status" value="1"/>
</dbReference>
<dbReference type="SUPFAM" id="SSF74982">
    <property type="entry name" value="Small protein B (SmpB)"/>
    <property type="match status" value="1"/>
</dbReference>
<accession>A0ABS7DER2</accession>
<dbReference type="InterPro" id="IPR020081">
    <property type="entry name" value="SsrA-bd_prot_CS"/>
</dbReference>
<sequence length="158" mass="18146">MAKKEKSSSNVIAVNRKASFEYFVEERLEAGLELQGWEVKALRAGKCNISEAYVTVKDGEVIVLGSIINPLKTSCAFVVSDPTRTRKLLLSRREIDKLIGCVQRQGYTIIPLKMYWKGSWAKLEIGVARGKQEHDKRDSIKDRQWARDKERIMKKNFK</sequence>
<dbReference type="InterPro" id="IPR000037">
    <property type="entry name" value="SsrA-bd_prot"/>
</dbReference>
<protein>
    <recommendedName>
        <fullName evidence="3">SsrA-binding protein</fullName>
    </recommendedName>
    <alternativeName>
        <fullName evidence="3">Small protein B</fullName>
    </alternativeName>
</protein>
<comment type="similarity">
    <text evidence="3">Belongs to the SmpB family.</text>
</comment>
<dbReference type="RefSeq" id="WP_219936828.1">
    <property type="nucleotide sequence ID" value="NZ_JAGFNY010000005.1"/>
</dbReference>
<gene>
    <name evidence="3 4" type="primary">smpB</name>
    <name evidence="4" type="ORF">J5V48_02645</name>
</gene>
<dbReference type="InterPro" id="IPR023620">
    <property type="entry name" value="SmpB"/>
</dbReference>
<evidence type="ECO:0000256" key="2">
    <source>
        <dbReference type="ARBA" id="ARBA00022884"/>
    </source>
</evidence>
<dbReference type="Proteomes" id="UP000731465">
    <property type="component" value="Unassembled WGS sequence"/>
</dbReference>
<proteinExistence type="inferred from homology"/>
<dbReference type="Gene3D" id="2.40.280.10">
    <property type="match status" value="1"/>
</dbReference>
<dbReference type="EMBL" id="JAGFNY010000005">
    <property type="protein sequence ID" value="MBW7569787.1"/>
    <property type="molecule type" value="Genomic_DNA"/>
</dbReference>
<dbReference type="NCBIfam" id="NF003843">
    <property type="entry name" value="PRK05422.1"/>
    <property type="match status" value="1"/>
</dbReference>
<keyword evidence="1 3" id="KW-0963">Cytoplasm</keyword>
<name>A0ABS7DER2_9GAMM</name>
<evidence type="ECO:0000256" key="3">
    <source>
        <dbReference type="HAMAP-Rule" id="MF_00023"/>
    </source>
</evidence>
<comment type="subcellular location">
    <subcellularLocation>
        <location evidence="3">Cytoplasm</location>
    </subcellularLocation>
    <text evidence="3">The tmRNA-SmpB complex associates with stalled 70S ribosomes.</text>
</comment>
<dbReference type="PROSITE" id="PS01317">
    <property type="entry name" value="SSRP"/>
    <property type="match status" value="1"/>
</dbReference>
<evidence type="ECO:0000313" key="4">
    <source>
        <dbReference type="EMBL" id="MBW7569787.1"/>
    </source>
</evidence>
<evidence type="ECO:0000256" key="1">
    <source>
        <dbReference type="ARBA" id="ARBA00022490"/>
    </source>
</evidence>
<dbReference type="NCBIfam" id="TIGR00086">
    <property type="entry name" value="smpB"/>
    <property type="match status" value="1"/>
</dbReference>
<reference evidence="4 5" key="1">
    <citation type="submission" date="2021-03" db="EMBL/GenBank/DDBJ databases">
        <title>Succinivibrio sp. nov. isolated from feces of cow.</title>
        <authorList>
            <person name="Choi J.-Y."/>
        </authorList>
    </citation>
    <scope>NUCLEOTIDE SEQUENCE [LARGE SCALE GENOMIC DNA]</scope>
    <source>
        <strain evidence="4 5">AGMB01872</strain>
    </source>
</reference>
<dbReference type="HAMAP" id="MF_00023">
    <property type="entry name" value="SmpB"/>
    <property type="match status" value="1"/>
</dbReference>
<organism evidence="4 5">
    <name type="scientific">Succinivibrio faecicola</name>
    <dbReference type="NCBI Taxonomy" id="2820300"/>
    <lineage>
        <taxon>Bacteria</taxon>
        <taxon>Pseudomonadati</taxon>
        <taxon>Pseudomonadota</taxon>
        <taxon>Gammaproteobacteria</taxon>
        <taxon>Aeromonadales</taxon>
        <taxon>Succinivibrionaceae</taxon>
        <taxon>Succinivibrio</taxon>
    </lineage>
</organism>
<dbReference type="PANTHER" id="PTHR30308">
    <property type="entry name" value="TMRNA-BINDING COMPONENT OF TRANS-TRANSLATION TAGGING COMPLEX"/>
    <property type="match status" value="1"/>
</dbReference>
<comment type="function">
    <text evidence="3">Required for rescue of stalled ribosomes mediated by trans-translation. Binds to transfer-messenger RNA (tmRNA), required for stable association of tmRNA with ribosomes. tmRNA and SmpB together mimic tRNA shape, replacing the anticodon stem-loop with SmpB. tmRNA is encoded by the ssrA gene; the 2 termini fold to resemble tRNA(Ala) and it encodes a 'tag peptide', a short internal open reading frame. During trans-translation Ala-aminoacylated tmRNA acts like a tRNA, entering the A-site of stalled ribosomes, displacing the stalled mRNA. The ribosome then switches to translate the ORF on the tmRNA; the nascent peptide is terminated with the 'tag peptide' encoded by the tmRNA and targeted for degradation. The ribosome is freed to recommence translation, which seems to be the essential function of trans-translation.</text>
</comment>
<keyword evidence="5" id="KW-1185">Reference proteome</keyword>
<dbReference type="PANTHER" id="PTHR30308:SF2">
    <property type="entry name" value="SSRA-BINDING PROTEIN"/>
    <property type="match status" value="1"/>
</dbReference>
<comment type="caution">
    <text evidence="4">The sequence shown here is derived from an EMBL/GenBank/DDBJ whole genome shotgun (WGS) entry which is preliminary data.</text>
</comment>
<keyword evidence="2 3" id="KW-0694">RNA-binding</keyword>
<dbReference type="CDD" id="cd09294">
    <property type="entry name" value="SmpB"/>
    <property type="match status" value="1"/>
</dbReference>
<evidence type="ECO:0000313" key="5">
    <source>
        <dbReference type="Proteomes" id="UP000731465"/>
    </source>
</evidence>